<dbReference type="Pfam" id="PF12833">
    <property type="entry name" value="HTH_18"/>
    <property type="match status" value="1"/>
</dbReference>
<dbReference type="InterPro" id="IPR032687">
    <property type="entry name" value="AraC-type_N"/>
</dbReference>
<accession>A0ABU7L752</accession>
<proteinExistence type="predicted"/>
<dbReference type="InterPro" id="IPR009057">
    <property type="entry name" value="Homeodomain-like_sf"/>
</dbReference>
<keyword evidence="6" id="KW-1185">Reference proteome</keyword>
<feature type="domain" description="HTH araC/xylS-type" evidence="4">
    <location>
        <begin position="230"/>
        <end position="328"/>
    </location>
</feature>
<dbReference type="Proteomes" id="UP001336020">
    <property type="component" value="Unassembled WGS sequence"/>
</dbReference>
<dbReference type="PROSITE" id="PS01124">
    <property type="entry name" value="HTH_ARAC_FAMILY_2"/>
    <property type="match status" value="1"/>
</dbReference>
<dbReference type="PANTHER" id="PTHR47894:SF4">
    <property type="entry name" value="HTH-TYPE TRANSCRIPTIONAL REGULATOR GADX"/>
    <property type="match status" value="1"/>
</dbReference>
<evidence type="ECO:0000256" key="3">
    <source>
        <dbReference type="ARBA" id="ARBA00023163"/>
    </source>
</evidence>
<comment type="caution">
    <text evidence="5">The sequence shown here is derived from an EMBL/GenBank/DDBJ whole genome shotgun (WGS) entry which is preliminary data.</text>
</comment>
<dbReference type="Pfam" id="PF12625">
    <property type="entry name" value="Arabinose_bd"/>
    <property type="match status" value="1"/>
</dbReference>
<dbReference type="RefSeq" id="WP_330132614.1">
    <property type="nucleotide sequence ID" value="NZ_JAUTXY010000002.1"/>
</dbReference>
<name>A0ABU7L752_9NOCA</name>
<evidence type="ECO:0000313" key="5">
    <source>
        <dbReference type="EMBL" id="MEE2057369.1"/>
    </source>
</evidence>
<organism evidence="5 6">
    <name type="scientific">Rhodococcus artemisiae</name>
    <dbReference type="NCBI Taxonomy" id="714159"/>
    <lineage>
        <taxon>Bacteria</taxon>
        <taxon>Bacillati</taxon>
        <taxon>Actinomycetota</taxon>
        <taxon>Actinomycetes</taxon>
        <taxon>Mycobacteriales</taxon>
        <taxon>Nocardiaceae</taxon>
        <taxon>Rhodococcus</taxon>
    </lineage>
</organism>
<keyword evidence="2" id="KW-0238">DNA-binding</keyword>
<dbReference type="SMART" id="SM00342">
    <property type="entry name" value="HTH_ARAC"/>
    <property type="match status" value="1"/>
</dbReference>
<dbReference type="PANTHER" id="PTHR47894">
    <property type="entry name" value="HTH-TYPE TRANSCRIPTIONAL REGULATOR GADX"/>
    <property type="match status" value="1"/>
</dbReference>
<dbReference type="EMBL" id="JAUTXY010000002">
    <property type="protein sequence ID" value="MEE2057369.1"/>
    <property type="molecule type" value="Genomic_DNA"/>
</dbReference>
<sequence length="333" mass="36953">MADLISASSLTQAPELISELNGDPVDVFARIGIDPTVVGKDDQFVPFSSLAALLGLCAREFATPDFALRLAARQNPDILGPLAIVARNAETLGDALREITNFTHVYSPAMTTHLKVNDTHVAYEFRTLPRRLPCRDHITELALGVTLSTFKMLGGEDFRPTRVVFAHPAISPTEVYATYFDCPVEFDAPANLLLFPRGLLQRRLPSIDPLAHDLAIRFMAGRDRDTSFTDVVSSVVMRALPAGAAQLERVAELMMMHPRALQRRLAESDMIFETLVDHARRDTALRLLANRSVPLATIAQQLGYSEQSTLTRSCRRWFSVTPLTKRRELTTTP</sequence>
<evidence type="ECO:0000256" key="1">
    <source>
        <dbReference type="ARBA" id="ARBA00023015"/>
    </source>
</evidence>
<dbReference type="Gene3D" id="1.10.10.60">
    <property type="entry name" value="Homeodomain-like"/>
    <property type="match status" value="1"/>
</dbReference>
<evidence type="ECO:0000259" key="4">
    <source>
        <dbReference type="PROSITE" id="PS01124"/>
    </source>
</evidence>
<dbReference type="InterPro" id="IPR018060">
    <property type="entry name" value="HTH_AraC"/>
</dbReference>
<reference evidence="5 6" key="1">
    <citation type="submission" date="2023-07" db="EMBL/GenBank/DDBJ databases">
        <authorList>
            <person name="Girao M."/>
            <person name="Carvalho M.F."/>
        </authorList>
    </citation>
    <scope>NUCLEOTIDE SEQUENCE [LARGE SCALE GENOMIC DNA]</scope>
    <source>
        <strain evidence="5 6">YIM65754</strain>
    </source>
</reference>
<dbReference type="SUPFAM" id="SSF46689">
    <property type="entry name" value="Homeodomain-like"/>
    <property type="match status" value="1"/>
</dbReference>
<evidence type="ECO:0000313" key="6">
    <source>
        <dbReference type="Proteomes" id="UP001336020"/>
    </source>
</evidence>
<protein>
    <submittedName>
        <fullName evidence="5">AraC family transcriptional regulator</fullName>
    </submittedName>
</protein>
<gene>
    <name evidence="5" type="ORF">Q7514_07485</name>
</gene>
<evidence type="ECO:0000256" key="2">
    <source>
        <dbReference type="ARBA" id="ARBA00023125"/>
    </source>
</evidence>
<keyword evidence="3" id="KW-0804">Transcription</keyword>
<keyword evidence="1" id="KW-0805">Transcription regulation</keyword>